<dbReference type="GO" id="GO:0004096">
    <property type="term" value="F:catalase activity"/>
    <property type="evidence" value="ECO:0007669"/>
    <property type="project" value="UniProtKB-EC"/>
</dbReference>
<gene>
    <name evidence="1" type="ORF">G3W61_35425</name>
</gene>
<keyword evidence="1" id="KW-0560">Oxidoreductase</keyword>
<proteinExistence type="predicted"/>
<feature type="non-terminal residue" evidence="1">
    <location>
        <position position="79"/>
    </location>
</feature>
<dbReference type="AlphaFoldDB" id="A0A7X5SD97"/>
<reference evidence="1 2" key="1">
    <citation type="submission" date="2019-11" db="EMBL/GenBank/DDBJ databases">
        <title>Genome-resolved metagenomics to study the prevalence of co-infection and intraspecific heterogeneity among plant pathogen metapopulations.</title>
        <authorList>
            <person name="Newberry E."/>
            <person name="Bhandari R."/>
            <person name="Kemble J."/>
            <person name="Sikora E."/>
            <person name="Potnis N."/>
        </authorList>
    </citation>
    <scope>NUCLEOTIDE SEQUENCE [LARGE SCALE GENOMIC DNA]</scope>
    <source>
        <strain evidence="1">Xp_Tom_Tuscaloosa_18b</strain>
    </source>
</reference>
<dbReference type="SUPFAM" id="SSF56634">
    <property type="entry name" value="Heme-dependent catalase-like"/>
    <property type="match status" value="1"/>
</dbReference>
<dbReference type="Gene3D" id="2.40.180.10">
    <property type="entry name" value="Catalase core domain"/>
    <property type="match status" value="1"/>
</dbReference>
<dbReference type="InterPro" id="IPR020835">
    <property type="entry name" value="Catalase_sf"/>
</dbReference>
<dbReference type="GO" id="GO:0020037">
    <property type="term" value="F:heme binding"/>
    <property type="evidence" value="ECO:0007669"/>
    <property type="project" value="InterPro"/>
</dbReference>
<feature type="non-terminal residue" evidence="1">
    <location>
        <position position="1"/>
    </location>
</feature>
<dbReference type="EMBL" id="JAAGYU010002723">
    <property type="protein sequence ID" value="NEL81559.1"/>
    <property type="molecule type" value="Genomic_DNA"/>
</dbReference>
<evidence type="ECO:0000313" key="1">
    <source>
        <dbReference type="EMBL" id="NEL81559.1"/>
    </source>
</evidence>
<organism evidence="1 2">
    <name type="scientific">Xanthomonas perforans</name>
    <dbReference type="NCBI Taxonomy" id="442694"/>
    <lineage>
        <taxon>Bacteria</taxon>
        <taxon>Pseudomonadati</taxon>
        <taxon>Pseudomonadota</taxon>
        <taxon>Gammaproteobacteria</taxon>
        <taxon>Lysobacterales</taxon>
        <taxon>Lysobacteraceae</taxon>
        <taxon>Xanthomonas</taxon>
    </lineage>
</organism>
<sequence length="79" mass="9124">WAKTAPWSDSWANTQYNGVNAFRAIAADGRERYIRWSMRPHTPFKELSAEQRKQADGDFLATDLDARLAQGPLRWDMVL</sequence>
<accession>A0A7X5SD97</accession>
<dbReference type="EC" id="1.11.1.6" evidence="1"/>
<protein>
    <submittedName>
        <fullName evidence="1">Catalase</fullName>
        <ecNumber evidence="1">1.11.1.6</ecNumber>
    </submittedName>
</protein>
<evidence type="ECO:0000313" key="2">
    <source>
        <dbReference type="Proteomes" id="UP000471082"/>
    </source>
</evidence>
<dbReference type="Proteomes" id="UP000471082">
    <property type="component" value="Unassembled WGS sequence"/>
</dbReference>
<keyword evidence="1" id="KW-0575">Peroxidase</keyword>
<comment type="caution">
    <text evidence="1">The sequence shown here is derived from an EMBL/GenBank/DDBJ whole genome shotgun (WGS) entry which is preliminary data.</text>
</comment>
<name>A0A7X5SD97_XANPE</name>